<keyword evidence="1" id="KW-0732">Signal</keyword>
<keyword evidence="3" id="KW-1185">Reference proteome</keyword>
<accession>A0AA39YID6</accession>
<feature type="chain" id="PRO_5041252216" evidence="1">
    <location>
        <begin position="25"/>
        <end position="113"/>
    </location>
</feature>
<evidence type="ECO:0000313" key="2">
    <source>
        <dbReference type="EMBL" id="KAK0652046.1"/>
    </source>
</evidence>
<proteinExistence type="predicted"/>
<dbReference type="EMBL" id="JAULSV010000002">
    <property type="protein sequence ID" value="KAK0652046.1"/>
    <property type="molecule type" value="Genomic_DNA"/>
</dbReference>
<feature type="signal peptide" evidence="1">
    <location>
        <begin position="1"/>
        <end position="24"/>
    </location>
</feature>
<dbReference type="AlphaFoldDB" id="A0AA39YID6"/>
<protein>
    <submittedName>
        <fullName evidence="2">Uncharacterized protein</fullName>
    </submittedName>
</protein>
<name>A0AA39YID6_9PEZI</name>
<organism evidence="2 3">
    <name type="scientific">Cercophora newfieldiana</name>
    <dbReference type="NCBI Taxonomy" id="92897"/>
    <lineage>
        <taxon>Eukaryota</taxon>
        <taxon>Fungi</taxon>
        <taxon>Dikarya</taxon>
        <taxon>Ascomycota</taxon>
        <taxon>Pezizomycotina</taxon>
        <taxon>Sordariomycetes</taxon>
        <taxon>Sordariomycetidae</taxon>
        <taxon>Sordariales</taxon>
        <taxon>Lasiosphaeriaceae</taxon>
        <taxon>Cercophora</taxon>
    </lineage>
</organism>
<comment type="caution">
    <text evidence="2">The sequence shown here is derived from an EMBL/GenBank/DDBJ whole genome shotgun (WGS) entry which is preliminary data.</text>
</comment>
<dbReference type="Proteomes" id="UP001174936">
    <property type="component" value="Unassembled WGS sequence"/>
</dbReference>
<evidence type="ECO:0000313" key="3">
    <source>
        <dbReference type="Proteomes" id="UP001174936"/>
    </source>
</evidence>
<gene>
    <name evidence="2" type="ORF">B0T16DRAFT_405274</name>
</gene>
<reference evidence="2" key="1">
    <citation type="submission" date="2023-06" db="EMBL/GenBank/DDBJ databases">
        <title>Genome-scale phylogeny and comparative genomics of the fungal order Sordariales.</title>
        <authorList>
            <consortium name="Lawrence Berkeley National Laboratory"/>
            <person name="Hensen N."/>
            <person name="Bonometti L."/>
            <person name="Westerberg I."/>
            <person name="Brannstrom I.O."/>
            <person name="Guillou S."/>
            <person name="Cros-Aarteil S."/>
            <person name="Calhoun S."/>
            <person name="Haridas S."/>
            <person name="Kuo A."/>
            <person name="Mondo S."/>
            <person name="Pangilinan J."/>
            <person name="Riley R."/>
            <person name="Labutti K."/>
            <person name="Andreopoulos B."/>
            <person name="Lipzen A."/>
            <person name="Chen C."/>
            <person name="Yanf M."/>
            <person name="Daum C."/>
            <person name="Ng V."/>
            <person name="Clum A."/>
            <person name="Steindorff A."/>
            <person name="Ohm R."/>
            <person name="Martin F."/>
            <person name="Silar P."/>
            <person name="Natvig D."/>
            <person name="Lalanne C."/>
            <person name="Gautier V."/>
            <person name="Ament-Velasquez S.L."/>
            <person name="Kruys A."/>
            <person name="Hutchinson M.I."/>
            <person name="Powell A.J."/>
            <person name="Barry K."/>
            <person name="Miller A.N."/>
            <person name="Grigoriev I.V."/>
            <person name="Debuchy R."/>
            <person name="Gladieux P."/>
            <person name="Thoren M.H."/>
            <person name="Johannesson H."/>
        </authorList>
    </citation>
    <scope>NUCLEOTIDE SEQUENCE</scope>
    <source>
        <strain evidence="2">SMH2532-1</strain>
    </source>
</reference>
<sequence>MWASIRRLVLSCSRACVCMWGVGGEELWLRRDGRCKGRRTASCYLWILDPVDGGIRRFGEGVLSMERYEGVQGELGWVEVWRVVMLRFEDDAMRVGGELRLRWGGFGCDERAG</sequence>
<evidence type="ECO:0000256" key="1">
    <source>
        <dbReference type="SAM" id="SignalP"/>
    </source>
</evidence>